<feature type="transmembrane region" description="Helical" evidence="2">
    <location>
        <begin position="413"/>
        <end position="432"/>
    </location>
</feature>
<keyword evidence="4" id="KW-1185">Reference proteome</keyword>
<dbReference type="GO" id="GO:0009975">
    <property type="term" value="F:cyclase activity"/>
    <property type="evidence" value="ECO:0000318"/>
    <property type="project" value="GO_Central"/>
</dbReference>
<evidence type="ECO:0000313" key="3">
    <source>
        <dbReference type="EMBL" id="ERN05359.1"/>
    </source>
</evidence>
<dbReference type="Gramene" id="ERN05359">
    <property type="protein sequence ID" value="ERN05359"/>
    <property type="gene ID" value="AMTR_s00007p00197420"/>
</dbReference>
<accession>W1PCC6</accession>
<protein>
    <recommendedName>
        <fullName evidence="5">PLAC8 family protein</fullName>
    </recommendedName>
</protein>
<proteinExistence type="predicted"/>
<keyword evidence="2" id="KW-0812">Transmembrane</keyword>
<dbReference type="KEGG" id="atr:18433536"/>
<feature type="region of interest" description="Disordered" evidence="1">
    <location>
        <begin position="489"/>
        <end position="567"/>
    </location>
</feature>
<feature type="transmembrane region" description="Helical" evidence="2">
    <location>
        <begin position="136"/>
        <end position="160"/>
    </location>
</feature>
<dbReference type="NCBIfam" id="TIGR01571">
    <property type="entry name" value="A_thal_Cys_rich"/>
    <property type="match status" value="1"/>
</dbReference>
<dbReference type="Proteomes" id="UP000017836">
    <property type="component" value="Unassembled WGS sequence"/>
</dbReference>
<feature type="transmembrane region" description="Helical" evidence="2">
    <location>
        <begin position="264"/>
        <end position="286"/>
    </location>
</feature>
<dbReference type="InterPro" id="IPR021369">
    <property type="entry name" value="DUF2985"/>
</dbReference>
<name>W1PCC6_AMBTC</name>
<evidence type="ECO:0008006" key="5">
    <source>
        <dbReference type="Google" id="ProtNLM"/>
    </source>
</evidence>
<dbReference type="HOGENOM" id="CLU_018900_0_0_1"/>
<dbReference type="EMBL" id="KI394011">
    <property type="protein sequence ID" value="ERN05359.1"/>
    <property type="molecule type" value="Genomic_DNA"/>
</dbReference>
<dbReference type="eggNOG" id="ENOG502QQ0U">
    <property type="taxonomic scope" value="Eukaryota"/>
</dbReference>
<evidence type="ECO:0000313" key="4">
    <source>
        <dbReference type="Proteomes" id="UP000017836"/>
    </source>
</evidence>
<evidence type="ECO:0000256" key="1">
    <source>
        <dbReference type="SAM" id="MobiDB-lite"/>
    </source>
</evidence>
<sequence length="567" mass="64205">MIPEATGNSSVDIPSECGDESVNLERNGDQRSLYTSTSNKGFLSKNNENPRSKKSIFITNLPTRAGFLRLSSRNLLPSPSARFRRIAEEREEISRSVLRPSTQGTKEGFNVPFIGSINWVHLKNLCKEWIKNPLNLALLVWIIAVAISGAILFLVMTGMLNRDLPKKSQRDAWFEVNNQILNALFTLMCLYQHPKRFYHLALLCRWRPDDILKLRKIYCKNGTYKPHEWTHMMIVVMLLHVNCFAQYALCGLNWGYKRSQRPPIGVGLCLAVAIAAPAFAGIYGIVSPLGKEYEPESDEEAQITAGLDTSRPRPCMLRKSMEKRYSFVKREDENRILETRPEWRGGLFEFWNDVYLAYLTVFCTFCVFGWNMERLRFGNMYVHIATFVLLCSAPFWIFNLAAININNEVVREALGFTGVVLCIFGLLYGGFWRIQMRKKFNLPDNGFCCGKPAVTDCAQWLFCCACSLAQEVRTRNYYDVEEDRLYRKREQGEGSPKLSPLPRENGSVTSSPLWNSGSSPLGHGTLTRESPTTAASDEQVTVAVDSPSSSNGGDAMEPPSPVVIERF</sequence>
<dbReference type="AlphaFoldDB" id="W1PCC6"/>
<feature type="transmembrane region" description="Helical" evidence="2">
    <location>
        <begin position="355"/>
        <end position="373"/>
    </location>
</feature>
<dbReference type="STRING" id="13333.W1PCC6"/>
<feature type="compositionally biased region" description="Polar residues" evidence="1">
    <location>
        <begin position="506"/>
        <end position="519"/>
    </location>
</feature>
<dbReference type="PANTHER" id="PTHR31045:SF30">
    <property type="entry name" value="PLAC8 FAMILY PROTEIN"/>
    <property type="match status" value="1"/>
</dbReference>
<feature type="transmembrane region" description="Helical" evidence="2">
    <location>
        <begin position="380"/>
        <end position="401"/>
    </location>
</feature>
<feature type="compositionally biased region" description="Polar residues" evidence="1">
    <location>
        <begin position="30"/>
        <end position="48"/>
    </location>
</feature>
<feature type="compositionally biased region" description="Polar residues" evidence="1">
    <location>
        <begin position="527"/>
        <end position="539"/>
    </location>
</feature>
<dbReference type="OMA" id="PAYNFCF"/>
<dbReference type="OrthoDB" id="6407410at2759"/>
<feature type="transmembrane region" description="Helical" evidence="2">
    <location>
        <begin position="232"/>
        <end position="252"/>
    </location>
</feature>
<evidence type="ECO:0000256" key="2">
    <source>
        <dbReference type="SAM" id="Phobius"/>
    </source>
</evidence>
<gene>
    <name evidence="3" type="ORF">AMTR_s00007p00197420</name>
</gene>
<organism evidence="3 4">
    <name type="scientific">Amborella trichopoda</name>
    <dbReference type="NCBI Taxonomy" id="13333"/>
    <lineage>
        <taxon>Eukaryota</taxon>
        <taxon>Viridiplantae</taxon>
        <taxon>Streptophyta</taxon>
        <taxon>Embryophyta</taxon>
        <taxon>Tracheophyta</taxon>
        <taxon>Spermatophyta</taxon>
        <taxon>Magnoliopsida</taxon>
        <taxon>Amborellales</taxon>
        <taxon>Amborellaceae</taxon>
        <taxon>Amborella</taxon>
    </lineage>
</organism>
<dbReference type="Pfam" id="PF04749">
    <property type="entry name" value="PLAC8"/>
    <property type="match status" value="1"/>
</dbReference>
<dbReference type="Pfam" id="PF11204">
    <property type="entry name" value="DUF2985"/>
    <property type="match status" value="1"/>
</dbReference>
<reference evidence="4" key="1">
    <citation type="journal article" date="2013" name="Science">
        <title>The Amborella genome and the evolution of flowering plants.</title>
        <authorList>
            <consortium name="Amborella Genome Project"/>
        </authorList>
    </citation>
    <scope>NUCLEOTIDE SEQUENCE [LARGE SCALE GENOMIC DNA]</scope>
</reference>
<dbReference type="GO" id="GO:0051762">
    <property type="term" value="P:sesquiterpene biosynthetic process"/>
    <property type="evidence" value="ECO:0000318"/>
    <property type="project" value="GO_Central"/>
</dbReference>
<feature type="compositionally biased region" description="Polar residues" evidence="1">
    <location>
        <begin position="1"/>
        <end position="12"/>
    </location>
</feature>
<keyword evidence="2" id="KW-0472">Membrane</keyword>
<dbReference type="InterPro" id="IPR006461">
    <property type="entry name" value="PLAC_motif_containing"/>
</dbReference>
<feature type="region of interest" description="Disordered" evidence="1">
    <location>
        <begin position="1"/>
        <end position="48"/>
    </location>
</feature>
<keyword evidence="2" id="KW-1133">Transmembrane helix</keyword>
<dbReference type="PANTHER" id="PTHR31045">
    <property type="entry name" value="PLAC8 FAMILY PROTEIN-RELATED"/>
    <property type="match status" value="1"/>
</dbReference>